<proteinExistence type="inferred from homology"/>
<dbReference type="EMBL" id="CP119078">
    <property type="protein sequence ID" value="WED43347.1"/>
    <property type="molecule type" value="Genomic_DNA"/>
</dbReference>
<reference evidence="9 10" key="1">
    <citation type="submission" date="2023-02" db="EMBL/GenBank/DDBJ databases">
        <title>Genome Sequence of L. cardiaca H63T.</title>
        <authorList>
            <person name="Lopez A.E."/>
            <person name="Cianciotto N.P."/>
        </authorList>
    </citation>
    <scope>NUCLEOTIDE SEQUENCE [LARGE SCALE GENOMIC DNA]</scope>
    <source>
        <strain evidence="9 10">H63</strain>
    </source>
</reference>
<feature type="binding site" evidence="7">
    <location>
        <begin position="180"/>
        <end position="181"/>
    </location>
    <ligand>
        <name>substrate</name>
    </ligand>
</feature>
<dbReference type="InterPro" id="IPR002637">
    <property type="entry name" value="RdgB/HAM1"/>
</dbReference>
<dbReference type="SUPFAM" id="SSF52972">
    <property type="entry name" value="ITPase-like"/>
    <property type="match status" value="1"/>
</dbReference>
<evidence type="ECO:0000256" key="4">
    <source>
        <dbReference type="ARBA" id="ARBA00022801"/>
    </source>
</evidence>
<protein>
    <recommendedName>
        <fullName evidence="7">dITP/XTP pyrophosphatase</fullName>
        <ecNumber evidence="7">3.6.1.66</ecNumber>
    </recommendedName>
    <alternativeName>
        <fullName evidence="7">Non-canonical purine NTP pyrophosphatase</fullName>
    </alternativeName>
    <alternativeName>
        <fullName evidence="7">Non-standard purine NTP pyrophosphatase</fullName>
    </alternativeName>
    <alternativeName>
        <fullName evidence="7">Nucleoside-triphosphate diphosphatase</fullName>
    </alternativeName>
    <alternativeName>
        <fullName evidence="7">Nucleoside-triphosphate pyrophosphatase</fullName>
        <shortName evidence="7">NTPase</shortName>
    </alternativeName>
</protein>
<dbReference type="NCBIfam" id="TIGR00042">
    <property type="entry name" value="RdgB/HAM1 family non-canonical purine NTP pyrophosphatase"/>
    <property type="match status" value="1"/>
</dbReference>
<evidence type="ECO:0000256" key="3">
    <source>
        <dbReference type="ARBA" id="ARBA00022741"/>
    </source>
</evidence>
<keyword evidence="2 7" id="KW-0479">Metal-binding</keyword>
<evidence type="ECO:0000256" key="1">
    <source>
        <dbReference type="ARBA" id="ARBA00008023"/>
    </source>
</evidence>
<evidence type="ECO:0000256" key="5">
    <source>
        <dbReference type="ARBA" id="ARBA00022842"/>
    </source>
</evidence>
<dbReference type="Gene3D" id="3.90.950.10">
    <property type="match status" value="1"/>
</dbReference>
<keyword evidence="4 7" id="KW-0378">Hydrolase</keyword>
<dbReference type="Proteomes" id="UP001222087">
    <property type="component" value="Chromosome"/>
</dbReference>
<gene>
    <name evidence="9" type="primary">rdgB</name>
    <name evidence="9" type="ORF">PXX05_00815</name>
</gene>
<comment type="cofactor">
    <cofactor evidence="7">
        <name>Mg(2+)</name>
        <dbReference type="ChEBI" id="CHEBI:18420"/>
    </cofactor>
    <text evidence="7">Binds 1 Mg(2+) ion per subunit.</text>
</comment>
<sequence length="199" mass="21313">MKEIILATSNQGKIAELTAILSPIACISQAALGIESPEETGLSFIENALIKARHASHLSQKAALADDSGLVVEALSGEPGIYSARYAGPKATDSENIDLLLAKLSQTPVEQRHAYFYCAIAVVAYPNDPTPLLATGKFSGKITLVKAGDGGFGYDPVFFIDELQCTAAQLPAKIKNTISHRAQALNQLRHQLFEKQAYD</sequence>
<feature type="binding site" evidence="7">
    <location>
        <begin position="152"/>
        <end position="155"/>
    </location>
    <ligand>
        <name>substrate</name>
    </ligand>
</feature>
<evidence type="ECO:0000256" key="7">
    <source>
        <dbReference type="HAMAP-Rule" id="MF_01405"/>
    </source>
</evidence>
<dbReference type="InterPro" id="IPR029001">
    <property type="entry name" value="ITPase-like_fam"/>
</dbReference>
<dbReference type="InterPro" id="IPR020922">
    <property type="entry name" value="dITP/XTP_pyrophosphatase"/>
</dbReference>
<dbReference type="RefSeq" id="WP_275089160.1">
    <property type="nucleotide sequence ID" value="NZ_CP119078.1"/>
</dbReference>
<dbReference type="EC" id="3.6.1.66" evidence="7"/>
<comment type="catalytic activity">
    <reaction evidence="7">
        <text>dITP + H2O = dIMP + diphosphate + H(+)</text>
        <dbReference type="Rhea" id="RHEA:28342"/>
        <dbReference type="ChEBI" id="CHEBI:15377"/>
        <dbReference type="ChEBI" id="CHEBI:15378"/>
        <dbReference type="ChEBI" id="CHEBI:33019"/>
        <dbReference type="ChEBI" id="CHEBI:61194"/>
        <dbReference type="ChEBI" id="CHEBI:61382"/>
        <dbReference type="EC" id="3.6.1.66"/>
    </reaction>
</comment>
<name>A0ABY8AW06_9GAMM</name>
<evidence type="ECO:0000256" key="2">
    <source>
        <dbReference type="ARBA" id="ARBA00022723"/>
    </source>
</evidence>
<feature type="active site" description="Proton acceptor" evidence="7">
    <location>
        <position position="67"/>
    </location>
</feature>
<feature type="binding site" evidence="7">
    <location>
        <begin position="8"/>
        <end position="13"/>
    </location>
    <ligand>
        <name>substrate</name>
    </ligand>
</feature>
<feature type="binding site" evidence="7">
    <location>
        <position position="175"/>
    </location>
    <ligand>
        <name>substrate</name>
    </ligand>
</feature>
<evidence type="ECO:0000256" key="6">
    <source>
        <dbReference type="ARBA" id="ARBA00023080"/>
    </source>
</evidence>
<evidence type="ECO:0000256" key="8">
    <source>
        <dbReference type="RuleBase" id="RU003781"/>
    </source>
</evidence>
<comment type="subunit">
    <text evidence="7">Homodimer.</text>
</comment>
<feature type="binding site" evidence="7">
    <location>
        <position position="38"/>
    </location>
    <ligand>
        <name>Mg(2+)</name>
        <dbReference type="ChEBI" id="CHEBI:18420"/>
    </ligand>
</feature>
<evidence type="ECO:0000313" key="9">
    <source>
        <dbReference type="EMBL" id="WED43347.1"/>
    </source>
</evidence>
<keyword evidence="10" id="KW-1185">Reference proteome</keyword>
<evidence type="ECO:0000313" key="10">
    <source>
        <dbReference type="Proteomes" id="UP001222087"/>
    </source>
</evidence>
<keyword evidence="5 7" id="KW-0460">Magnesium</keyword>
<comment type="function">
    <text evidence="7">Pyrophosphatase that catalyzes the hydrolysis of nucleoside triphosphates to their monophosphate derivatives, with a high preference for the non-canonical purine nucleotides XTP (xanthosine triphosphate), dITP (deoxyinosine triphosphate) and ITP. Seems to function as a house-cleaning enzyme that removes non-canonical purine nucleotides from the nucleotide pool, thus preventing their incorporation into DNA/RNA and avoiding chromosomal lesions.</text>
</comment>
<dbReference type="PANTHER" id="PTHR11067:SF9">
    <property type="entry name" value="INOSINE TRIPHOSPHATE PYROPHOSPHATASE"/>
    <property type="match status" value="1"/>
</dbReference>
<dbReference type="Pfam" id="PF01725">
    <property type="entry name" value="Ham1p_like"/>
    <property type="match status" value="1"/>
</dbReference>
<feature type="binding site" evidence="7">
    <location>
        <position position="68"/>
    </location>
    <ligand>
        <name>substrate</name>
    </ligand>
</feature>
<dbReference type="HAMAP" id="MF_01405">
    <property type="entry name" value="Non_canon_purine_NTPase"/>
    <property type="match status" value="1"/>
</dbReference>
<organism evidence="9 10">
    <name type="scientific">Legionella cardiaca</name>
    <dbReference type="NCBI Taxonomy" id="1071983"/>
    <lineage>
        <taxon>Bacteria</taxon>
        <taxon>Pseudomonadati</taxon>
        <taxon>Pseudomonadota</taxon>
        <taxon>Gammaproteobacteria</taxon>
        <taxon>Legionellales</taxon>
        <taxon>Legionellaceae</taxon>
        <taxon>Legionella</taxon>
    </lineage>
</organism>
<accession>A0ABY8AW06</accession>
<comment type="catalytic activity">
    <reaction evidence="7">
        <text>ITP + H2O = IMP + diphosphate + H(+)</text>
        <dbReference type="Rhea" id="RHEA:29399"/>
        <dbReference type="ChEBI" id="CHEBI:15377"/>
        <dbReference type="ChEBI" id="CHEBI:15378"/>
        <dbReference type="ChEBI" id="CHEBI:33019"/>
        <dbReference type="ChEBI" id="CHEBI:58053"/>
        <dbReference type="ChEBI" id="CHEBI:61402"/>
        <dbReference type="EC" id="3.6.1.66"/>
    </reaction>
</comment>
<feature type="binding site" evidence="7">
    <location>
        <position position="67"/>
    </location>
    <ligand>
        <name>Mg(2+)</name>
        <dbReference type="ChEBI" id="CHEBI:18420"/>
    </ligand>
</feature>
<comment type="similarity">
    <text evidence="1 7 8">Belongs to the HAM1 NTPase family.</text>
</comment>
<dbReference type="PANTHER" id="PTHR11067">
    <property type="entry name" value="INOSINE TRIPHOSPHATE PYROPHOSPHATASE/HAM1 PROTEIN"/>
    <property type="match status" value="1"/>
</dbReference>
<keyword evidence="6 7" id="KW-0546">Nucleotide metabolism</keyword>
<dbReference type="CDD" id="cd00515">
    <property type="entry name" value="HAM1"/>
    <property type="match status" value="1"/>
</dbReference>
<keyword evidence="3 7" id="KW-0547">Nucleotide-binding</keyword>
<comment type="catalytic activity">
    <reaction evidence="7">
        <text>XTP + H2O = XMP + diphosphate + H(+)</text>
        <dbReference type="Rhea" id="RHEA:28610"/>
        <dbReference type="ChEBI" id="CHEBI:15377"/>
        <dbReference type="ChEBI" id="CHEBI:15378"/>
        <dbReference type="ChEBI" id="CHEBI:33019"/>
        <dbReference type="ChEBI" id="CHEBI:57464"/>
        <dbReference type="ChEBI" id="CHEBI:61314"/>
        <dbReference type="EC" id="3.6.1.66"/>
    </reaction>
</comment>